<dbReference type="PROSITE" id="PS50977">
    <property type="entry name" value="HTH_TETR_2"/>
    <property type="match status" value="1"/>
</dbReference>
<dbReference type="InterPro" id="IPR001647">
    <property type="entry name" value="HTH_TetR"/>
</dbReference>
<dbReference type="Pfam" id="PF00440">
    <property type="entry name" value="TetR_N"/>
    <property type="match status" value="1"/>
</dbReference>
<dbReference type="InterPro" id="IPR041583">
    <property type="entry name" value="TetR_C_31"/>
</dbReference>
<dbReference type="InterPro" id="IPR009057">
    <property type="entry name" value="Homeodomain-like_sf"/>
</dbReference>
<proteinExistence type="predicted"/>
<organism evidence="4 5">
    <name type="scientific">Saxibacter everestensis</name>
    <dbReference type="NCBI Taxonomy" id="2909229"/>
    <lineage>
        <taxon>Bacteria</taxon>
        <taxon>Bacillati</taxon>
        <taxon>Actinomycetota</taxon>
        <taxon>Actinomycetes</taxon>
        <taxon>Micrococcales</taxon>
        <taxon>Brevibacteriaceae</taxon>
        <taxon>Saxibacter</taxon>
    </lineage>
</organism>
<dbReference type="Pfam" id="PF17940">
    <property type="entry name" value="TetR_C_31"/>
    <property type="match status" value="1"/>
</dbReference>
<name>A0ABY8QY22_9MICO</name>
<dbReference type="RefSeq" id="WP_349640750.1">
    <property type="nucleotide sequence ID" value="NZ_CP090958.1"/>
</dbReference>
<feature type="DNA-binding region" description="H-T-H motif" evidence="2">
    <location>
        <begin position="25"/>
        <end position="44"/>
    </location>
</feature>
<sequence length="182" mass="19784">MAAKRELVLDAAIEVLGVAGIRALTHRAADKAAELPEGTTSNYFRSKEGLLRGIVERLETLDRADWEALRSAPLPTSRQDAARALAEYVQLSLGPHRSRTAARYALFLAASSSAELREPLAAGRSAFVDLGTRMLTQLGVRDPTTASRILTDQVDGAILHQLAMPTRDYDPRPAIERIVLAL</sequence>
<accession>A0ABY8QY22</accession>
<reference evidence="4 5" key="1">
    <citation type="submission" date="2023-05" db="EMBL/GenBank/DDBJ databases">
        <title>Lithophilousrod everest ZFBP1038 complete genpme.</title>
        <authorList>
            <person name="Tian M."/>
        </authorList>
    </citation>
    <scope>NUCLEOTIDE SEQUENCE [LARGE SCALE GENOMIC DNA]</scope>
    <source>
        <strain evidence="4 5">ZFBP1038</strain>
    </source>
</reference>
<protein>
    <submittedName>
        <fullName evidence="4">TetR family transcriptional regulator</fullName>
    </submittedName>
</protein>
<feature type="domain" description="HTH tetR-type" evidence="3">
    <location>
        <begin position="2"/>
        <end position="62"/>
    </location>
</feature>
<evidence type="ECO:0000313" key="5">
    <source>
        <dbReference type="Proteomes" id="UP001209083"/>
    </source>
</evidence>
<gene>
    <name evidence="4" type="ORF">LWF01_09370</name>
</gene>
<evidence type="ECO:0000313" key="4">
    <source>
        <dbReference type="EMBL" id="WGW13927.1"/>
    </source>
</evidence>
<keyword evidence="1 2" id="KW-0238">DNA-binding</keyword>
<dbReference type="Gene3D" id="1.10.357.10">
    <property type="entry name" value="Tetracycline Repressor, domain 2"/>
    <property type="match status" value="1"/>
</dbReference>
<keyword evidence="5" id="KW-1185">Reference proteome</keyword>
<evidence type="ECO:0000259" key="3">
    <source>
        <dbReference type="PROSITE" id="PS50977"/>
    </source>
</evidence>
<dbReference type="Proteomes" id="UP001209083">
    <property type="component" value="Chromosome"/>
</dbReference>
<evidence type="ECO:0000256" key="2">
    <source>
        <dbReference type="PROSITE-ProRule" id="PRU00335"/>
    </source>
</evidence>
<dbReference type="EMBL" id="CP090958">
    <property type="protein sequence ID" value="WGW13927.1"/>
    <property type="molecule type" value="Genomic_DNA"/>
</dbReference>
<dbReference type="SUPFAM" id="SSF46689">
    <property type="entry name" value="Homeodomain-like"/>
    <property type="match status" value="1"/>
</dbReference>
<evidence type="ECO:0000256" key="1">
    <source>
        <dbReference type="ARBA" id="ARBA00023125"/>
    </source>
</evidence>